<dbReference type="SMART" id="SM00389">
    <property type="entry name" value="HOX"/>
    <property type="match status" value="1"/>
</dbReference>
<feature type="domain" description="Homeobox" evidence="8">
    <location>
        <begin position="68"/>
        <end position="127"/>
    </location>
</feature>
<dbReference type="PANTHER" id="PTHR46123:SF4">
    <property type="entry name" value="MIX-TYPE HOMEOBOX GENE 1-RELATED"/>
    <property type="match status" value="1"/>
</dbReference>
<evidence type="ECO:0000256" key="7">
    <source>
        <dbReference type="SAM" id="MobiDB-lite"/>
    </source>
</evidence>
<accession>A0A7I8X7T9</accession>
<dbReference type="Proteomes" id="UP000582659">
    <property type="component" value="Unassembled WGS sequence"/>
</dbReference>
<keyword evidence="10" id="KW-1185">Reference proteome</keyword>
<feature type="region of interest" description="Disordered" evidence="7">
    <location>
        <begin position="119"/>
        <end position="150"/>
    </location>
</feature>
<evidence type="ECO:0000256" key="2">
    <source>
        <dbReference type="ARBA" id="ARBA00023125"/>
    </source>
</evidence>
<keyword evidence="2 5" id="KW-0238">DNA-binding</keyword>
<dbReference type="SUPFAM" id="SSF46689">
    <property type="entry name" value="Homeodomain-like"/>
    <property type="match status" value="1"/>
</dbReference>
<sequence length="313" mass="34451">MFNVNYPTFSYVPTIYDPSVVQATSSGWPGPVPVLLPEGNFVVEADLASNLNLGGIGRVQSGRVEKKKEKRWARTKWSQEQEQTLAAAFAEDQEIGSRMSQLVEATGLPEKTIKVYFANHRARSKKSQKEDKPKKPGRPRKLTEVSEGYGSWEGSPSAEFASGLGHGQYMHAGYPSQNLDIQGAYSAPAQSQAQFASGNYCLPSQNYYSNPQGSWDYSNTSANYYPQMGYCYPVIPEGYCNNFVNGNNMPSGQIEQSPSLEACLETPSEDFLQDAMQIAGTEPAEEARAAPENSEAKLAEDNWDEVLAGFDNY</sequence>
<dbReference type="Gene3D" id="1.10.10.60">
    <property type="entry name" value="Homeodomain-like"/>
    <property type="match status" value="1"/>
</dbReference>
<comment type="subcellular location">
    <subcellularLocation>
        <location evidence="1 5 6">Nucleus</location>
    </subcellularLocation>
</comment>
<keyword evidence="4 5" id="KW-0539">Nucleus</keyword>
<dbReference type="InterPro" id="IPR001356">
    <property type="entry name" value="HD"/>
</dbReference>
<dbReference type="CDD" id="cd00086">
    <property type="entry name" value="homeodomain"/>
    <property type="match status" value="1"/>
</dbReference>
<evidence type="ECO:0000256" key="4">
    <source>
        <dbReference type="ARBA" id="ARBA00023242"/>
    </source>
</evidence>
<keyword evidence="3 5" id="KW-0371">Homeobox</keyword>
<gene>
    <name evidence="9" type="ORF">BXYJ_LOCUS13076</name>
</gene>
<dbReference type="PANTHER" id="PTHR46123">
    <property type="entry name" value="MIX-TYPE HOMEOBOX GENE 1-RELATED"/>
    <property type="match status" value="1"/>
</dbReference>
<evidence type="ECO:0000256" key="3">
    <source>
        <dbReference type="ARBA" id="ARBA00023155"/>
    </source>
</evidence>
<dbReference type="EMBL" id="CAJFDI010000005">
    <property type="protein sequence ID" value="CAD5232985.1"/>
    <property type="molecule type" value="Genomic_DNA"/>
</dbReference>
<name>A0A7I8X7T9_BURXY</name>
<dbReference type="InterPro" id="IPR051306">
    <property type="entry name" value="Homeobox_regulator"/>
</dbReference>
<evidence type="ECO:0000256" key="5">
    <source>
        <dbReference type="PROSITE-ProRule" id="PRU00108"/>
    </source>
</evidence>
<protein>
    <submittedName>
        <fullName evidence="9">(pine wood nematode) hypothetical protein</fullName>
    </submittedName>
</protein>
<dbReference type="EMBL" id="CAJFCV020000005">
    <property type="protein sequence ID" value="CAG9126284.1"/>
    <property type="molecule type" value="Genomic_DNA"/>
</dbReference>
<evidence type="ECO:0000259" key="8">
    <source>
        <dbReference type="PROSITE" id="PS50071"/>
    </source>
</evidence>
<reference evidence="9" key="1">
    <citation type="submission" date="2020-09" db="EMBL/GenBank/DDBJ databases">
        <authorList>
            <person name="Kikuchi T."/>
        </authorList>
    </citation>
    <scope>NUCLEOTIDE SEQUENCE</scope>
    <source>
        <strain evidence="9">Ka4C1</strain>
    </source>
</reference>
<dbReference type="Pfam" id="PF00046">
    <property type="entry name" value="Homeodomain"/>
    <property type="match status" value="1"/>
</dbReference>
<dbReference type="SMR" id="A0A7I8X7T9"/>
<evidence type="ECO:0000313" key="9">
    <source>
        <dbReference type="EMBL" id="CAD5232985.1"/>
    </source>
</evidence>
<dbReference type="PROSITE" id="PS50071">
    <property type="entry name" value="HOMEOBOX_2"/>
    <property type="match status" value="1"/>
</dbReference>
<feature type="DNA-binding region" description="Homeobox" evidence="5">
    <location>
        <begin position="70"/>
        <end position="128"/>
    </location>
</feature>
<evidence type="ECO:0000256" key="6">
    <source>
        <dbReference type="RuleBase" id="RU000682"/>
    </source>
</evidence>
<evidence type="ECO:0000313" key="10">
    <source>
        <dbReference type="Proteomes" id="UP000659654"/>
    </source>
</evidence>
<dbReference type="Proteomes" id="UP000659654">
    <property type="component" value="Unassembled WGS sequence"/>
</dbReference>
<comment type="caution">
    <text evidence="9">The sequence shown here is derived from an EMBL/GenBank/DDBJ whole genome shotgun (WGS) entry which is preliminary data.</text>
</comment>
<dbReference type="GO" id="GO:0000981">
    <property type="term" value="F:DNA-binding transcription factor activity, RNA polymerase II-specific"/>
    <property type="evidence" value="ECO:0007669"/>
    <property type="project" value="TreeGrafter"/>
</dbReference>
<proteinExistence type="predicted"/>
<dbReference type="AlphaFoldDB" id="A0A7I8X7T9"/>
<evidence type="ECO:0000256" key="1">
    <source>
        <dbReference type="ARBA" id="ARBA00004123"/>
    </source>
</evidence>
<organism evidence="9 10">
    <name type="scientific">Bursaphelenchus xylophilus</name>
    <name type="common">Pinewood nematode worm</name>
    <name type="synonym">Aphelenchoides xylophilus</name>
    <dbReference type="NCBI Taxonomy" id="6326"/>
    <lineage>
        <taxon>Eukaryota</taxon>
        <taxon>Metazoa</taxon>
        <taxon>Ecdysozoa</taxon>
        <taxon>Nematoda</taxon>
        <taxon>Chromadorea</taxon>
        <taxon>Rhabditida</taxon>
        <taxon>Tylenchina</taxon>
        <taxon>Tylenchomorpha</taxon>
        <taxon>Aphelenchoidea</taxon>
        <taxon>Aphelenchoididae</taxon>
        <taxon>Bursaphelenchus</taxon>
    </lineage>
</organism>
<dbReference type="GO" id="GO:0005634">
    <property type="term" value="C:nucleus"/>
    <property type="evidence" value="ECO:0007669"/>
    <property type="project" value="UniProtKB-SubCell"/>
</dbReference>
<dbReference type="InterPro" id="IPR009057">
    <property type="entry name" value="Homeodomain-like_sf"/>
</dbReference>
<dbReference type="GO" id="GO:0000977">
    <property type="term" value="F:RNA polymerase II transcription regulatory region sequence-specific DNA binding"/>
    <property type="evidence" value="ECO:0007669"/>
    <property type="project" value="TreeGrafter"/>
</dbReference>